<dbReference type="InterPro" id="IPR029044">
    <property type="entry name" value="Nucleotide-diphossugar_trans"/>
</dbReference>
<keyword evidence="1" id="KW-0328">Glycosyltransferase</keyword>
<dbReference type="Gene3D" id="3.90.550.10">
    <property type="entry name" value="Spore Coat Polysaccharide Biosynthesis Protein SpsA, Chain A"/>
    <property type="match status" value="1"/>
</dbReference>
<evidence type="ECO:0000256" key="1">
    <source>
        <dbReference type="ARBA" id="ARBA00022676"/>
    </source>
</evidence>
<accession>A0A1S7DR94</accession>
<evidence type="ECO:0000259" key="3">
    <source>
        <dbReference type="Pfam" id="PF00535"/>
    </source>
</evidence>
<dbReference type="Pfam" id="PF00535">
    <property type="entry name" value="Glycos_transf_2"/>
    <property type="match status" value="1"/>
</dbReference>
<proteinExistence type="predicted"/>
<dbReference type="PANTHER" id="PTHR22916:SF51">
    <property type="entry name" value="GLYCOSYLTRANSFERASE EPSH-RELATED"/>
    <property type="match status" value="1"/>
</dbReference>
<sequence length="297" mass="34493">MQSLSKSLDSILSQNFKDFQLILINDGSTDNSIIICENYEKEYDNVKVVSQCNKGVSQARKVGVQNAEGDYITFIDSDDYLPHNNVFDIMNNSLDIESNSDLDILIGGGSKSSLLSVDEYLKKILLGNSAYTGPWAKWYKRKLFNDFVFDIPREIRVGEDFLMNIRLVKAREHIAIREIPDEVYTYVRNNSGSLTAGLKRTEDYEHMFYQELKKSFVQEKLDDFTNEIISSRLNGLKYIALSQNYRVNANHIFYRELLKDIKEEKYKLSIGEKLLFKSMLLYAIFSISDRIIRKIFR</sequence>
<dbReference type="InterPro" id="IPR001173">
    <property type="entry name" value="Glyco_trans_2-like"/>
</dbReference>
<dbReference type="AlphaFoldDB" id="A0A1S7DR94"/>
<organism evidence="4 5">
    <name type="scientific">Riemerella anatipestifer</name>
    <name type="common">Moraxella anatipestifer</name>
    <dbReference type="NCBI Taxonomy" id="34085"/>
    <lineage>
        <taxon>Bacteria</taxon>
        <taxon>Pseudomonadati</taxon>
        <taxon>Bacteroidota</taxon>
        <taxon>Flavobacteriia</taxon>
        <taxon>Flavobacteriales</taxon>
        <taxon>Weeksellaceae</taxon>
        <taxon>Riemerella</taxon>
    </lineage>
</organism>
<gene>
    <name evidence="4" type="primary">epsJ</name>
    <name evidence="4" type="ORF">AB406_0647</name>
</gene>
<dbReference type="SUPFAM" id="SSF53448">
    <property type="entry name" value="Nucleotide-diphospho-sugar transferases"/>
    <property type="match status" value="1"/>
</dbReference>
<name>A0A1S7DR94_RIEAN</name>
<protein>
    <submittedName>
        <fullName evidence="4">Putative glycosyltransferase EpsJ</fullName>
    </submittedName>
</protein>
<dbReference type="Proteomes" id="UP000189883">
    <property type="component" value="Chromosome"/>
</dbReference>
<reference evidence="4 5" key="1">
    <citation type="submission" date="2015-06" db="EMBL/GenBank/DDBJ databases">
        <title>R. anatipestifer strain HXb2 is the most virulent strain so far, and the genome sequence would help us uncover the pathogenesis.</title>
        <authorList>
            <person name="Hu Q."/>
            <person name="Qi J."/>
            <person name="Bo H."/>
            <person name="Liu G."/>
            <person name="Tao M."/>
            <person name="Ding Y."/>
            <person name="Xue Y."/>
        </authorList>
    </citation>
    <scope>NUCLEOTIDE SEQUENCE [LARGE SCALE GENOMIC DNA]</scope>
    <source>
        <strain evidence="4 5">HXb2</strain>
    </source>
</reference>
<evidence type="ECO:0000313" key="4">
    <source>
        <dbReference type="EMBL" id="AQY21605.1"/>
    </source>
</evidence>
<feature type="domain" description="Glycosyltransferase 2-like" evidence="3">
    <location>
        <begin position="3"/>
        <end position="86"/>
    </location>
</feature>
<keyword evidence="2 4" id="KW-0808">Transferase</keyword>
<dbReference type="PANTHER" id="PTHR22916">
    <property type="entry name" value="GLYCOSYLTRANSFERASE"/>
    <property type="match status" value="1"/>
</dbReference>
<dbReference type="CDD" id="cd00761">
    <property type="entry name" value="Glyco_tranf_GTA_type"/>
    <property type="match status" value="1"/>
</dbReference>
<dbReference type="RefSeq" id="WP_079206904.1">
    <property type="nucleotide sequence ID" value="NZ_CP011859.1"/>
</dbReference>
<evidence type="ECO:0000256" key="2">
    <source>
        <dbReference type="ARBA" id="ARBA00022679"/>
    </source>
</evidence>
<evidence type="ECO:0000313" key="5">
    <source>
        <dbReference type="Proteomes" id="UP000189883"/>
    </source>
</evidence>
<dbReference type="GO" id="GO:0016758">
    <property type="term" value="F:hexosyltransferase activity"/>
    <property type="evidence" value="ECO:0007669"/>
    <property type="project" value="UniProtKB-ARBA"/>
</dbReference>
<dbReference type="EMBL" id="CP011859">
    <property type="protein sequence ID" value="AQY21605.1"/>
    <property type="molecule type" value="Genomic_DNA"/>
</dbReference>